<proteinExistence type="predicted"/>
<accession>A0A195F078</accession>
<feature type="non-terminal residue" evidence="1">
    <location>
        <position position="1"/>
    </location>
</feature>
<name>A0A195F078_9HYME</name>
<dbReference type="AlphaFoldDB" id="A0A195F078"/>
<evidence type="ECO:0000313" key="2">
    <source>
        <dbReference type="Proteomes" id="UP000078541"/>
    </source>
</evidence>
<protein>
    <recommendedName>
        <fullName evidence="3">Mos1 transposase HTH domain-containing protein</fullName>
    </recommendedName>
</protein>
<dbReference type="Proteomes" id="UP000078541">
    <property type="component" value="Unassembled WGS sequence"/>
</dbReference>
<evidence type="ECO:0008006" key="3">
    <source>
        <dbReference type="Google" id="ProtNLM"/>
    </source>
</evidence>
<dbReference type="EMBL" id="KQ981880">
    <property type="protein sequence ID" value="KYN33883.1"/>
    <property type="molecule type" value="Genomic_DNA"/>
</dbReference>
<evidence type="ECO:0000313" key="1">
    <source>
        <dbReference type="EMBL" id="KYN33883.1"/>
    </source>
</evidence>
<sequence>KKMEISRENFRAMIFYDYKCNLTPKQCIDRLHGRYYKCNRILLLSHSKFHERIDAVRTFLQNGYPLHFIFVCYKSRFITDSFFTFVNTKTLIFLIFLKKRYLRTNISPYVKSVSESFRPIAFKTHRIDCNHNFDWSNVKILDRNLPIKKGWYLKWSILKNKAKGI</sequence>
<gene>
    <name evidence="1" type="ORF">ALC56_11696</name>
</gene>
<reference evidence="1 2" key="1">
    <citation type="submission" date="2016-03" db="EMBL/GenBank/DDBJ databases">
        <title>Trachymyrmex septentrionalis WGS genome.</title>
        <authorList>
            <person name="Nygaard S."/>
            <person name="Hu H."/>
            <person name="Boomsma J."/>
            <person name="Zhang G."/>
        </authorList>
    </citation>
    <scope>NUCLEOTIDE SEQUENCE [LARGE SCALE GENOMIC DNA]</scope>
    <source>
        <strain evidence="1">Tsep2-gDNA-1</strain>
        <tissue evidence="1">Whole body</tissue>
    </source>
</reference>
<organism evidence="1 2">
    <name type="scientific">Trachymyrmex septentrionalis</name>
    <dbReference type="NCBI Taxonomy" id="34720"/>
    <lineage>
        <taxon>Eukaryota</taxon>
        <taxon>Metazoa</taxon>
        <taxon>Ecdysozoa</taxon>
        <taxon>Arthropoda</taxon>
        <taxon>Hexapoda</taxon>
        <taxon>Insecta</taxon>
        <taxon>Pterygota</taxon>
        <taxon>Neoptera</taxon>
        <taxon>Endopterygota</taxon>
        <taxon>Hymenoptera</taxon>
        <taxon>Apocrita</taxon>
        <taxon>Aculeata</taxon>
        <taxon>Formicoidea</taxon>
        <taxon>Formicidae</taxon>
        <taxon>Myrmicinae</taxon>
        <taxon>Trachymyrmex</taxon>
    </lineage>
</organism>
<keyword evidence="2" id="KW-1185">Reference proteome</keyword>